<dbReference type="AlphaFoldDB" id="A0ABD1EMC2"/>
<keyword evidence="2" id="KW-1185">Reference proteome</keyword>
<protein>
    <submittedName>
        <fullName evidence="1">Uncharacterized protein</fullName>
    </submittedName>
</protein>
<gene>
    <name evidence="1" type="ORF">ABEB36_010348</name>
</gene>
<reference evidence="1 2" key="1">
    <citation type="submission" date="2024-05" db="EMBL/GenBank/DDBJ databases">
        <title>Genetic variation in Jamaican populations of the coffee berry borer (Hypothenemus hampei).</title>
        <authorList>
            <person name="Errbii M."/>
            <person name="Myrie A."/>
        </authorList>
    </citation>
    <scope>NUCLEOTIDE SEQUENCE [LARGE SCALE GENOMIC DNA]</scope>
    <source>
        <strain evidence="1">JA-Hopewell-2020-01-JO</strain>
        <tissue evidence="1">Whole body</tissue>
    </source>
</reference>
<organism evidence="1 2">
    <name type="scientific">Hypothenemus hampei</name>
    <name type="common">Coffee berry borer</name>
    <dbReference type="NCBI Taxonomy" id="57062"/>
    <lineage>
        <taxon>Eukaryota</taxon>
        <taxon>Metazoa</taxon>
        <taxon>Ecdysozoa</taxon>
        <taxon>Arthropoda</taxon>
        <taxon>Hexapoda</taxon>
        <taxon>Insecta</taxon>
        <taxon>Pterygota</taxon>
        <taxon>Neoptera</taxon>
        <taxon>Endopterygota</taxon>
        <taxon>Coleoptera</taxon>
        <taxon>Polyphaga</taxon>
        <taxon>Cucujiformia</taxon>
        <taxon>Curculionidae</taxon>
        <taxon>Scolytinae</taxon>
        <taxon>Hypothenemus</taxon>
    </lineage>
</organism>
<dbReference type="Proteomes" id="UP001566132">
    <property type="component" value="Unassembled WGS sequence"/>
</dbReference>
<sequence length="195" mass="22241">MLKMINSSLLYDKLAKECQKTGNGQALTNFWVALYAEESCSELNRIFVLPKEEYLRKLKQCTEPHIKKLEDCLSETYKFYPKFVNSLAESLINFLYQHMNFKTLTPKSDLVNCLQRIKSVGGIQSNLLSCLKNRFQNETFDFENPDRTAICKLLGQVNDCIRNFVNNTCVADIAVDTVLGNFTLAIEAPCSNITN</sequence>
<evidence type="ECO:0000313" key="2">
    <source>
        <dbReference type="Proteomes" id="UP001566132"/>
    </source>
</evidence>
<name>A0ABD1EMC2_HYPHA</name>
<proteinExistence type="predicted"/>
<evidence type="ECO:0000313" key="1">
    <source>
        <dbReference type="EMBL" id="KAL1494815.1"/>
    </source>
</evidence>
<accession>A0ABD1EMC2</accession>
<dbReference type="EMBL" id="JBDJPC010000007">
    <property type="protein sequence ID" value="KAL1494815.1"/>
    <property type="molecule type" value="Genomic_DNA"/>
</dbReference>
<comment type="caution">
    <text evidence="1">The sequence shown here is derived from an EMBL/GenBank/DDBJ whole genome shotgun (WGS) entry which is preliminary data.</text>
</comment>